<dbReference type="EMBL" id="UXSR01005314">
    <property type="protein sequence ID" value="VDD80989.1"/>
    <property type="molecule type" value="Genomic_DNA"/>
</dbReference>
<dbReference type="WBParaSite" id="MCU_002935-RA">
    <property type="protein sequence ID" value="MCU_002935-RA"/>
    <property type="gene ID" value="MCU_002935"/>
</dbReference>
<feature type="chain" id="PRO_5043132264" evidence="1">
    <location>
        <begin position="25"/>
        <end position="97"/>
    </location>
</feature>
<proteinExistence type="predicted"/>
<evidence type="ECO:0000313" key="2">
    <source>
        <dbReference type="EMBL" id="VDD80989.1"/>
    </source>
</evidence>
<organism evidence="2 3">
    <name type="scientific">Mesocestoides corti</name>
    <name type="common">Flatworm</name>
    <dbReference type="NCBI Taxonomy" id="53468"/>
    <lineage>
        <taxon>Eukaryota</taxon>
        <taxon>Metazoa</taxon>
        <taxon>Spiralia</taxon>
        <taxon>Lophotrochozoa</taxon>
        <taxon>Platyhelminthes</taxon>
        <taxon>Cestoda</taxon>
        <taxon>Eucestoda</taxon>
        <taxon>Cyclophyllidea</taxon>
        <taxon>Mesocestoididae</taxon>
        <taxon>Mesocestoides</taxon>
    </lineage>
</organism>
<protein>
    <submittedName>
        <fullName evidence="4">Molybdopterin oxidoreductase</fullName>
    </submittedName>
</protein>
<dbReference type="Proteomes" id="UP000267029">
    <property type="component" value="Unassembled WGS sequence"/>
</dbReference>
<reference evidence="2 3" key="1">
    <citation type="submission" date="2018-10" db="EMBL/GenBank/DDBJ databases">
        <authorList>
            <consortium name="Pathogen Informatics"/>
        </authorList>
    </citation>
    <scope>NUCLEOTIDE SEQUENCE [LARGE SCALE GENOMIC DNA]</scope>
</reference>
<keyword evidence="1" id="KW-0732">Signal</keyword>
<reference evidence="4" key="2">
    <citation type="submission" date="2019-11" db="UniProtKB">
        <authorList>
            <consortium name="WormBaseParasite"/>
        </authorList>
    </citation>
    <scope>IDENTIFICATION</scope>
</reference>
<accession>A0A0R3UHY5</accession>
<evidence type="ECO:0000256" key="1">
    <source>
        <dbReference type="SAM" id="SignalP"/>
    </source>
</evidence>
<feature type="signal peptide" evidence="1">
    <location>
        <begin position="1"/>
        <end position="24"/>
    </location>
</feature>
<sequence length="97" mass="10525">MRPLRLAWLITLLAWSAEIRLAFGGPLNLQLLDQPAVEGVGGEGFVDGNLGRLLALLSAEGAPKLSLNGGEFSRHSHDLLRKLIARPHLVGNMMRYG</sequence>
<evidence type="ECO:0000313" key="4">
    <source>
        <dbReference type="WBParaSite" id="MCU_002935-RA"/>
    </source>
</evidence>
<evidence type="ECO:0000313" key="3">
    <source>
        <dbReference type="Proteomes" id="UP000267029"/>
    </source>
</evidence>
<name>A0A0R3UHY5_MESCO</name>
<gene>
    <name evidence="2" type="ORF">MCOS_LOCUS6992</name>
</gene>
<dbReference type="AlphaFoldDB" id="A0A0R3UHY5"/>
<keyword evidence="3" id="KW-1185">Reference proteome</keyword>